<evidence type="ECO:0000313" key="1">
    <source>
        <dbReference type="EMBL" id="KIQ06284.1"/>
    </source>
</evidence>
<dbReference type="AlphaFoldDB" id="A0A0D0KB93"/>
<comment type="caution">
    <text evidence="1">The sequence shown here is derived from an EMBL/GenBank/DDBJ whole genome shotgun (WGS) entry which is preliminary data.</text>
</comment>
<organism evidence="1 2">
    <name type="scientific">Pseudomonas fulva</name>
    <dbReference type="NCBI Taxonomy" id="47880"/>
    <lineage>
        <taxon>Bacteria</taxon>
        <taxon>Pseudomonadati</taxon>
        <taxon>Pseudomonadota</taxon>
        <taxon>Gammaproteobacteria</taxon>
        <taxon>Pseudomonadales</taxon>
        <taxon>Pseudomonadaceae</taxon>
        <taxon>Pseudomonas</taxon>
    </lineage>
</organism>
<accession>A0A0D0KB93</accession>
<dbReference type="EMBL" id="JXQW01000002">
    <property type="protein sequence ID" value="KIQ06284.1"/>
    <property type="molecule type" value="Genomic_DNA"/>
</dbReference>
<dbReference type="RefSeq" id="WP_042551883.1">
    <property type="nucleotide sequence ID" value="NZ_JXQW01000002.1"/>
</dbReference>
<proteinExistence type="predicted"/>
<dbReference type="Proteomes" id="UP000032068">
    <property type="component" value="Unassembled WGS sequence"/>
</dbReference>
<gene>
    <name evidence="1" type="ORF">RU08_00775</name>
</gene>
<reference evidence="1 2" key="1">
    <citation type="submission" date="2014-12" db="EMBL/GenBank/DDBJ databases">
        <title>16Stimator: statistical estimation of ribosomal gene copy numbers from draft genome assemblies.</title>
        <authorList>
            <person name="Perisin M.A."/>
            <person name="Vetter M."/>
            <person name="Gilbert J.A."/>
            <person name="Bergelson J."/>
        </authorList>
    </citation>
    <scope>NUCLEOTIDE SEQUENCE [LARGE SCALE GENOMIC DNA]</scope>
    <source>
        <strain evidence="1 2">MEJ086</strain>
    </source>
</reference>
<name>A0A0D0KB93_9PSED</name>
<evidence type="ECO:0000313" key="2">
    <source>
        <dbReference type="Proteomes" id="UP000032068"/>
    </source>
</evidence>
<protein>
    <submittedName>
        <fullName evidence="1">Uncharacterized protein</fullName>
    </submittedName>
</protein>
<sequence>MPNAHDTLIGHVPSHLIEGAHLQLTAYEGRVAEFNIAAWLHLPGQANSLVSLQVSYRDGGQLRSVNLDHAKVGAQDRILLSGIARLAVSQRIEDMQIRLRTALPRIEVKVEELFVQAVEPAIAQTQGNQANA</sequence>
<dbReference type="OrthoDB" id="6887140at2"/>